<dbReference type="PANTHER" id="PTHR23336:SF72">
    <property type="entry name" value="PROTEIN MICRORCHIDIA 5"/>
    <property type="match status" value="1"/>
</dbReference>
<dbReference type="InterPro" id="IPR045261">
    <property type="entry name" value="MORC_ATPase"/>
</dbReference>
<evidence type="ECO:0000256" key="2">
    <source>
        <dbReference type="ARBA" id="ARBA00007845"/>
    </source>
</evidence>
<reference evidence="14" key="1">
    <citation type="submission" date="2023-05" db="EMBL/GenBank/DDBJ databases">
        <authorList>
            <person name="Huff M."/>
        </authorList>
    </citation>
    <scope>NUCLEOTIDE SEQUENCE</scope>
</reference>
<dbReference type="GO" id="GO:0031349">
    <property type="term" value="P:positive regulation of defense response"/>
    <property type="evidence" value="ECO:0007669"/>
    <property type="project" value="UniProtKB-ARBA"/>
</dbReference>
<dbReference type="Pfam" id="PF13589">
    <property type="entry name" value="HATPase_c_3"/>
    <property type="match status" value="1"/>
</dbReference>
<dbReference type="GO" id="GO:0016887">
    <property type="term" value="F:ATP hydrolysis activity"/>
    <property type="evidence" value="ECO:0007669"/>
    <property type="project" value="InterPro"/>
</dbReference>
<dbReference type="GO" id="GO:0031047">
    <property type="term" value="P:regulatory ncRNA-mediated gene silencing"/>
    <property type="evidence" value="ECO:0007669"/>
    <property type="project" value="UniProtKB-KW"/>
</dbReference>
<dbReference type="GO" id="GO:0004519">
    <property type="term" value="F:endonuclease activity"/>
    <property type="evidence" value="ECO:0007669"/>
    <property type="project" value="UniProtKB-KW"/>
</dbReference>
<evidence type="ECO:0000259" key="13">
    <source>
        <dbReference type="Pfam" id="PF17942"/>
    </source>
</evidence>
<evidence type="ECO:0000256" key="12">
    <source>
        <dbReference type="SAM" id="MobiDB-lite"/>
    </source>
</evidence>
<organism evidence="14 15">
    <name type="scientific">Fraxinus pennsylvanica</name>
    <dbReference type="NCBI Taxonomy" id="56036"/>
    <lineage>
        <taxon>Eukaryota</taxon>
        <taxon>Viridiplantae</taxon>
        <taxon>Streptophyta</taxon>
        <taxon>Embryophyta</taxon>
        <taxon>Tracheophyta</taxon>
        <taxon>Spermatophyta</taxon>
        <taxon>Magnoliopsida</taxon>
        <taxon>eudicotyledons</taxon>
        <taxon>Gunneridae</taxon>
        <taxon>Pentapetalae</taxon>
        <taxon>asterids</taxon>
        <taxon>lamiids</taxon>
        <taxon>Lamiales</taxon>
        <taxon>Oleaceae</taxon>
        <taxon>Oleeae</taxon>
        <taxon>Fraxinus</taxon>
    </lineage>
</organism>
<dbReference type="GO" id="GO:0005634">
    <property type="term" value="C:nucleus"/>
    <property type="evidence" value="ECO:0007669"/>
    <property type="project" value="UniProtKB-SubCell"/>
</dbReference>
<evidence type="ECO:0000256" key="1">
    <source>
        <dbReference type="ARBA" id="ARBA00004123"/>
    </source>
</evidence>
<evidence type="ECO:0000256" key="4">
    <source>
        <dbReference type="ARBA" id="ARBA00022759"/>
    </source>
</evidence>
<dbReference type="PANTHER" id="PTHR23336">
    <property type="entry name" value="ZINC FINGER CW-TYPE COILED-COIL DOMAIN PROTEIN 3"/>
    <property type="match status" value="1"/>
</dbReference>
<dbReference type="SUPFAM" id="SSF55874">
    <property type="entry name" value="ATPase domain of HSP90 chaperone/DNA topoisomerase II/histidine kinase"/>
    <property type="match status" value="1"/>
</dbReference>
<dbReference type="AlphaFoldDB" id="A0AAD2DM46"/>
<feature type="region of interest" description="Disordered" evidence="12">
    <location>
        <begin position="379"/>
        <end position="411"/>
    </location>
</feature>
<evidence type="ECO:0000256" key="5">
    <source>
        <dbReference type="ARBA" id="ARBA00022763"/>
    </source>
</evidence>
<evidence type="ECO:0000256" key="9">
    <source>
        <dbReference type="ARBA" id="ARBA00023204"/>
    </source>
</evidence>
<keyword evidence="4" id="KW-0378">Hydrolase</keyword>
<evidence type="ECO:0000256" key="3">
    <source>
        <dbReference type="ARBA" id="ARBA00022722"/>
    </source>
</evidence>
<evidence type="ECO:0000256" key="6">
    <source>
        <dbReference type="ARBA" id="ARBA00022853"/>
    </source>
</evidence>
<dbReference type="InterPro" id="IPR041006">
    <property type="entry name" value="Morc_S5"/>
</dbReference>
<evidence type="ECO:0000256" key="8">
    <source>
        <dbReference type="ARBA" id="ARBA00023158"/>
    </source>
</evidence>
<evidence type="ECO:0000313" key="14">
    <source>
        <dbReference type="EMBL" id="CAI9756371.1"/>
    </source>
</evidence>
<keyword evidence="10" id="KW-0539">Nucleus</keyword>
<dbReference type="GO" id="GO:0006325">
    <property type="term" value="P:chromatin organization"/>
    <property type="evidence" value="ECO:0007669"/>
    <property type="project" value="UniProtKB-KW"/>
</dbReference>
<keyword evidence="5" id="KW-0227">DNA damage</keyword>
<keyword evidence="9" id="KW-0234">DNA repair</keyword>
<keyword evidence="6" id="KW-0156">Chromatin regulator</keyword>
<evidence type="ECO:0000313" key="15">
    <source>
        <dbReference type="Proteomes" id="UP000834106"/>
    </source>
</evidence>
<accession>A0AAD2DM46</accession>
<dbReference type="InterPro" id="IPR036890">
    <property type="entry name" value="HATPase_C_sf"/>
</dbReference>
<keyword evidence="4" id="KW-0255">Endonuclease</keyword>
<keyword evidence="3" id="KW-0540">Nuclease</keyword>
<dbReference type="Pfam" id="PF17942">
    <property type="entry name" value="Morc6_S5"/>
    <property type="match status" value="1"/>
</dbReference>
<keyword evidence="7 11" id="KW-0175">Coiled coil</keyword>
<feature type="coiled-coil region" evidence="11">
    <location>
        <begin position="496"/>
        <end position="523"/>
    </location>
</feature>
<feature type="domain" description="Morc S5" evidence="13">
    <location>
        <begin position="225"/>
        <end position="368"/>
    </location>
</feature>
<proteinExistence type="inferred from homology"/>
<comment type="subcellular location">
    <subcellularLocation>
        <location evidence="1">Nucleus</location>
    </subcellularLocation>
</comment>
<sequence length="588" mass="66897">MGIDHVRIHPKFLHSNATSHKWALGAFAELLDNALDETCNGATYVHVDVLNNRKDNCKMLSIEDNGGGMNPDKLRKCMSLGFSMKSKIPNTIGQYGNGFKTSTMRLGADVIVFSRCRGTDGRSTTQSIGLLSYTFLMETGKEDTVVPMIDYEKQGEAWNKMFNSLKDQGTRIIIYNLWEDDQGAPELDFDTDQHDIQIRGVRRDEEKIEMAKSYLNSRHFLTYQHSLRNYASILYLRIPPGFQMILRGKEVEHHNIVNDMMQSKEITYRPTPDAGSKDPKSMVAVGTIGFVKDARHHTDVQGFNIYHKNRLIKPFLRVWNAAGSDGRGVIGVLEANFVEPAHDKQGFEHTAVLSRLEARLNFIQKNYWSSNCHLVGYAPRRQPKKSVSPMKEDPATRKSCSRSKPKAQPKERISYDGASVLQTTNNTDYRSPADATENVGATLSKTHARNHSYIFSINGSSQVEPVSNQITQNLIVKTEVVSRDAHEAYPCTTEMLLSLTEENNSLRESLEEVVQNLAFERDRNISHQNLLQVTQQKLEKYEVFVSEERRKRDEEEVRLRKRIKEASKTIEGLLHKIKMLENIGKTEI</sequence>
<evidence type="ECO:0000256" key="7">
    <source>
        <dbReference type="ARBA" id="ARBA00023054"/>
    </source>
</evidence>
<protein>
    <recommendedName>
        <fullName evidence="13">Morc S5 domain-containing protein</fullName>
    </recommendedName>
</protein>
<dbReference type="GO" id="GO:0006281">
    <property type="term" value="P:DNA repair"/>
    <property type="evidence" value="ECO:0007669"/>
    <property type="project" value="UniProtKB-KW"/>
</dbReference>
<keyword evidence="8" id="KW-0943">RNA-mediated gene silencing</keyword>
<dbReference type="EMBL" id="OU503037">
    <property type="protein sequence ID" value="CAI9756371.1"/>
    <property type="molecule type" value="Genomic_DNA"/>
</dbReference>
<name>A0AAD2DM46_9LAMI</name>
<dbReference type="Gene3D" id="3.30.565.10">
    <property type="entry name" value="Histidine kinase-like ATPase, C-terminal domain"/>
    <property type="match status" value="1"/>
</dbReference>
<gene>
    <name evidence="14" type="ORF">FPE_LOCUS3801</name>
</gene>
<evidence type="ECO:0000256" key="10">
    <source>
        <dbReference type="ARBA" id="ARBA00023242"/>
    </source>
</evidence>
<evidence type="ECO:0000256" key="11">
    <source>
        <dbReference type="SAM" id="Coils"/>
    </source>
</evidence>
<comment type="similarity">
    <text evidence="2">Belongs to the MORC ATPase protein family.</text>
</comment>
<keyword evidence="15" id="KW-1185">Reference proteome</keyword>
<dbReference type="Proteomes" id="UP000834106">
    <property type="component" value="Chromosome 2"/>
</dbReference>